<gene>
    <name evidence="11" type="primary">PARPA_06222.1 scaffold 21360</name>
</gene>
<evidence type="ECO:0000259" key="10">
    <source>
        <dbReference type="SMART" id="SM00415"/>
    </source>
</evidence>
<feature type="region of interest" description="Disordered" evidence="8">
    <location>
        <begin position="525"/>
        <end position="558"/>
    </location>
</feature>
<feature type="region of interest" description="Disordered" evidence="8">
    <location>
        <begin position="362"/>
        <end position="408"/>
    </location>
</feature>
<feature type="compositionally biased region" description="Polar residues" evidence="8">
    <location>
        <begin position="696"/>
        <end position="714"/>
    </location>
</feature>
<dbReference type="FunFam" id="1.10.10.10:FF:000027">
    <property type="entry name" value="Heat shock transcription factor 1"/>
    <property type="match status" value="1"/>
</dbReference>
<sequence length="946" mass="103898">MDQNSRGSYNASISTRKRPFATTDGASQQRLVDLNTLQPAAVAAAAAATSNGNSRSPTGSKRKRHQPPPPPPPLPAAQSAHLNHNAAISTSSVYINLPHKMPSQRSVPAFLHKLYNMVGDPSTDPYIRWSVDGNSFLVQGHEEFARLILPRFYKHNTFASFVRQLNMYDFHKVPHLQQGVMLSSTKNPNVEVWEFSSPNFQKNRPDLLILVTRKRNRDRQEANADPVNLGALVREISCIKKHQTTITADLRNLHRDNEIIWQETLVSREKHQKHQQIIAKILQFLTAVFSNDHHHQLLVSSGNNNNNNNNNDATTTALVVNTAVAKPPDNNNNNQQQQPTQAHQNINHNMNMKDLSKSISKCNVSARERSSDSALGSSDSGAASSDSGNSSGAGSGSDGDDDTTTTANLPQAWAAPDNICKTNHASQDLKTDFCSPIVDMASVQVPAGFVHVASQPTASRSAQAITDDIDQLQENIEMLAVQLGIDPAQFGNESLDDFGFFSETYSDMISSASKTDKRRLFDLADGKKKMRQKQHSPQPTRPQDRTKATDPNDTLYSQYMPYPGQNPFLQNSTSYSAGHNDFSTYFCHLLKSVDTNNNHNLEGQAATRPKVEFQQTDLNASTTDAHPAAGSIPLCNNNTSSELYHTYYNSGNSLVYSSNNNVVQPYNSSAQLYNGQSTVSSYSSNLYAHQERQHQQHTGNSNLKTAAKSSSTMANEEAPSYYASPAPIIPPPPSSQSESSMYKQSLHQTTHFSYLKPPHVHSNVYSPHNQQLQQQQKVLVCPATVAGNNNATETLPINAPLHIANQSNHTSIRRNKISFMMTLGDIISQQAIEKKGFDNHDVGRSVRIMIYAAAINGPLVGTWFGFINNAVKIKNKWADQAVFSPAILAIFMGGISILEGNSYLSHMNQKSLQSLKLTTNSTTNNNKQQTSTMSSTATLSSSSSSA</sequence>
<comment type="similarity">
    <text evidence="2 7">Belongs to the HSF family.</text>
</comment>
<evidence type="ECO:0000256" key="1">
    <source>
        <dbReference type="ARBA" id="ARBA00004123"/>
    </source>
</evidence>
<dbReference type="PANTHER" id="PTHR10015">
    <property type="entry name" value="HEAT SHOCK TRANSCRIPTION FACTOR"/>
    <property type="match status" value="1"/>
</dbReference>
<evidence type="ECO:0000256" key="8">
    <source>
        <dbReference type="SAM" id="MobiDB-lite"/>
    </source>
</evidence>
<feature type="region of interest" description="Disordered" evidence="8">
    <location>
        <begin position="41"/>
        <end position="78"/>
    </location>
</feature>
<keyword evidence="12" id="KW-1185">Reference proteome</keyword>
<dbReference type="Pfam" id="PF00447">
    <property type="entry name" value="HSF_DNA-bind"/>
    <property type="match status" value="1"/>
</dbReference>
<keyword evidence="3" id="KW-0805">Transcription regulation</keyword>
<feature type="compositionally biased region" description="Low complexity" evidence="8">
    <location>
        <begin position="372"/>
        <end position="390"/>
    </location>
</feature>
<comment type="subcellular location">
    <subcellularLocation>
        <location evidence="1">Nucleus</location>
    </subcellularLocation>
</comment>
<feature type="transmembrane region" description="Helical" evidence="9">
    <location>
        <begin position="848"/>
        <end position="869"/>
    </location>
</feature>
<dbReference type="InterPro" id="IPR036388">
    <property type="entry name" value="WH-like_DNA-bd_sf"/>
</dbReference>
<dbReference type="InterPro" id="IPR036390">
    <property type="entry name" value="WH_DNA-bd_sf"/>
</dbReference>
<evidence type="ECO:0000256" key="7">
    <source>
        <dbReference type="RuleBase" id="RU004020"/>
    </source>
</evidence>
<dbReference type="EMBL" id="LN727601">
    <property type="protein sequence ID" value="CEP12288.1"/>
    <property type="molecule type" value="Genomic_DNA"/>
</dbReference>
<dbReference type="SMART" id="SM00415">
    <property type="entry name" value="HSF"/>
    <property type="match status" value="1"/>
</dbReference>
<keyword evidence="6" id="KW-0539">Nucleus</keyword>
<keyword evidence="9" id="KW-0812">Transmembrane</keyword>
<feature type="domain" description="HSF-type DNA-binding" evidence="10">
    <location>
        <begin position="106"/>
        <end position="214"/>
    </location>
</feature>
<organism evidence="11 12">
    <name type="scientific">Parasitella parasitica</name>
    <dbReference type="NCBI Taxonomy" id="35722"/>
    <lineage>
        <taxon>Eukaryota</taxon>
        <taxon>Fungi</taxon>
        <taxon>Fungi incertae sedis</taxon>
        <taxon>Mucoromycota</taxon>
        <taxon>Mucoromycotina</taxon>
        <taxon>Mucoromycetes</taxon>
        <taxon>Mucorales</taxon>
        <taxon>Mucorineae</taxon>
        <taxon>Mucoraceae</taxon>
        <taxon>Parasitella</taxon>
    </lineage>
</organism>
<dbReference type="InterPro" id="IPR000232">
    <property type="entry name" value="HSF_DNA-bd"/>
</dbReference>
<feature type="compositionally biased region" description="Polar residues" evidence="8">
    <location>
        <begin position="1"/>
        <end position="14"/>
    </location>
</feature>
<evidence type="ECO:0000256" key="6">
    <source>
        <dbReference type="ARBA" id="ARBA00023242"/>
    </source>
</evidence>
<feature type="region of interest" description="Disordered" evidence="8">
    <location>
        <begin position="920"/>
        <end position="946"/>
    </location>
</feature>
<feature type="transmembrane region" description="Helical" evidence="9">
    <location>
        <begin position="881"/>
        <end position="898"/>
    </location>
</feature>
<evidence type="ECO:0000256" key="5">
    <source>
        <dbReference type="ARBA" id="ARBA00023163"/>
    </source>
</evidence>
<evidence type="ECO:0000313" key="11">
    <source>
        <dbReference type="EMBL" id="CEP12288.1"/>
    </source>
</evidence>
<feature type="region of interest" description="Disordered" evidence="8">
    <location>
        <begin position="688"/>
        <end position="747"/>
    </location>
</feature>
<proteinExistence type="inferred from homology"/>
<dbReference type="Gene3D" id="1.10.10.10">
    <property type="entry name" value="Winged helix-like DNA-binding domain superfamily/Winged helix DNA-binding domain"/>
    <property type="match status" value="1"/>
</dbReference>
<dbReference type="GO" id="GO:0005634">
    <property type="term" value="C:nucleus"/>
    <property type="evidence" value="ECO:0007669"/>
    <property type="project" value="UniProtKB-SubCell"/>
</dbReference>
<feature type="region of interest" description="Disordered" evidence="8">
    <location>
        <begin position="1"/>
        <end position="27"/>
    </location>
</feature>
<dbReference type="AlphaFoldDB" id="A0A0B7NA48"/>
<reference evidence="11 12" key="1">
    <citation type="submission" date="2014-09" db="EMBL/GenBank/DDBJ databases">
        <authorList>
            <person name="Ellenberger Sabrina"/>
        </authorList>
    </citation>
    <scope>NUCLEOTIDE SEQUENCE [LARGE SCALE GENOMIC DNA]</scope>
    <source>
        <strain evidence="11 12">CBS 412.66</strain>
    </source>
</reference>
<dbReference type="STRING" id="35722.A0A0B7NA48"/>
<accession>A0A0B7NA48</accession>
<feature type="compositionally biased region" description="Low complexity" evidence="8">
    <location>
        <begin position="716"/>
        <end position="726"/>
    </location>
</feature>
<evidence type="ECO:0000256" key="4">
    <source>
        <dbReference type="ARBA" id="ARBA00023125"/>
    </source>
</evidence>
<evidence type="ECO:0000256" key="9">
    <source>
        <dbReference type="SAM" id="Phobius"/>
    </source>
</evidence>
<evidence type="ECO:0000256" key="2">
    <source>
        <dbReference type="ARBA" id="ARBA00006403"/>
    </source>
</evidence>
<dbReference type="SUPFAM" id="SSF46785">
    <property type="entry name" value="Winged helix' DNA-binding domain"/>
    <property type="match status" value="1"/>
</dbReference>
<dbReference type="PRINTS" id="PR00056">
    <property type="entry name" value="HSFDOMAIN"/>
</dbReference>
<evidence type="ECO:0000256" key="3">
    <source>
        <dbReference type="ARBA" id="ARBA00023015"/>
    </source>
</evidence>
<protein>
    <recommendedName>
        <fullName evidence="10">HSF-type DNA-binding domain-containing protein</fullName>
    </recommendedName>
</protein>
<keyword evidence="9" id="KW-1133">Transmembrane helix</keyword>
<keyword evidence="5" id="KW-0804">Transcription</keyword>
<name>A0A0B7NA48_9FUNG</name>
<feature type="compositionally biased region" description="Polar residues" evidence="8">
    <location>
        <begin position="49"/>
        <end position="59"/>
    </location>
</feature>
<dbReference type="PANTHER" id="PTHR10015:SF427">
    <property type="entry name" value="HEAT SHOCK FACTOR PROTEIN"/>
    <property type="match status" value="1"/>
</dbReference>
<dbReference type="GO" id="GO:0003700">
    <property type="term" value="F:DNA-binding transcription factor activity"/>
    <property type="evidence" value="ECO:0007669"/>
    <property type="project" value="InterPro"/>
</dbReference>
<keyword evidence="4" id="KW-0238">DNA-binding</keyword>
<keyword evidence="9" id="KW-0472">Membrane</keyword>
<evidence type="ECO:0000313" key="12">
    <source>
        <dbReference type="Proteomes" id="UP000054107"/>
    </source>
</evidence>
<dbReference type="OrthoDB" id="60033at2759"/>
<dbReference type="Proteomes" id="UP000054107">
    <property type="component" value="Unassembled WGS sequence"/>
</dbReference>
<dbReference type="GO" id="GO:0043565">
    <property type="term" value="F:sequence-specific DNA binding"/>
    <property type="evidence" value="ECO:0007669"/>
    <property type="project" value="InterPro"/>
</dbReference>